<dbReference type="AlphaFoldDB" id="A0AAN8VRV7"/>
<dbReference type="PANTHER" id="PTHR31321:SF31">
    <property type="entry name" value="PECTINESTERASE QRT1"/>
    <property type="match status" value="1"/>
</dbReference>
<gene>
    <name evidence="7" type="ORF">RJ641_034737</name>
</gene>
<evidence type="ECO:0000313" key="7">
    <source>
        <dbReference type="EMBL" id="KAK6934582.1"/>
    </source>
</evidence>
<accession>A0AAN8VRV7</accession>
<dbReference type="InterPro" id="IPR011050">
    <property type="entry name" value="Pectin_lyase_fold/virulence"/>
</dbReference>
<comment type="caution">
    <text evidence="7">The sequence shown here is derived from an EMBL/GenBank/DDBJ whole genome shotgun (WGS) entry which is preliminary data.</text>
</comment>
<evidence type="ECO:0000256" key="2">
    <source>
        <dbReference type="ARBA" id="ARBA00008891"/>
    </source>
</evidence>
<keyword evidence="8" id="KW-1185">Reference proteome</keyword>
<organism evidence="7 8">
    <name type="scientific">Dillenia turbinata</name>
    <dbReference type="NCBI Taxonomy" id="194707"/>
    <lineage>
        <taxon>Eukaryota</taxon>
        <taxon>Viridiplantae</taxon>
        <taxon>Streptophyta</taxon>
        <taxon>Embryophyta</taxon>
        <taxon>Tracheophyta</taxon>
        <taxon>Spermatophyta</taxon>
        <taxon>Magnoliopsida</taxon>
        <taxon>eudicotyledons</taxon>
        <taxon>Gunneridae</taxon>
        <taxon>Pentapetalae</taxon>
        <taxon>Dilleniales</taxon>
        <taxon>Dilleniaceae</taxon>
        <taxon>Dillenia</taxon>
    </lineage>
</organism>
<dbReference type="GO" id="GO:0030599">
    <property type="term" value="F:pectinesterase activity"/>
    <property type="evidence" value="ECO:0007669"/>
    <property type="project" value="UniProtKB-EC"/>
</dbReference>
<keyword evidence="5" id="KW-0063">Aspartyl esterase</keyword>
<dbReference type="InterPro" id="IPR000070">
    <property type="entry name" value="Pectinesterase_cat"/>
</dbReference>
<evidence type="ECO:0000256" key="5">
    <source>
        <dbReference type="ARBA" id="ARBA00023085"/>
    </source>
</evidence>
<dbReference type="GO" id="GO:0042545">
    <property type="term" value="P:cell wall modification"/>
    <property type="evidence" value="ECO:0007669"/>
    <property type="project" value="InterPro"/>
</dbReference>
<dbReference type="EC" id="3.1.1.11" evidence="3"/>
<sequence>FWVNFHGGFCENTYITWDDMEITWKWPGWYFRNNFDQSRVLIVNKYGFGHSETVQGAVDMVPENNSKRVKIYISPGIYREKVIVPSTKPYISFIGSPDDPSITKITWHDKASDKIVINHTVVGEIGTVDTGSVTIYSDYFVATGITFENTVIAVEGEEGAQAVALRLSGDKAMLYKVRIVGSQDTLLDDRGSHYFYQCYIEGFVDFIFGTAKSLYQDCHLRSTAKHTGSIAAHHRDSPDDTGFSFINCTIDGTGNIYLGRAWGGYSRVVFSYCNISNIIIPSGWTNWDKPLRYKLLTC</sequence>
<dbReference type="Gene3D" id="2.160.20.10">
    <property type="entry name" value="Single-stranded right-handed beta-helix, Pectin lyase-like"/>
    <property type="match status" value="1"/>
</dbReference>
<evidence type="ECO:0000313" key="8">
    <source>
        <dbReference type="Proteomes" id="UP001370490"/>
    </source>
</evidence>
<name>A0AAN8VRV7_9MAGN</name>
<feature type="domain" description="Pectinesterase catalytic" evidence="6">
    <location>
        <begin position="42"/>
        <end position="290"/>
    </location>
</feature>
<dbReference type="GO" id="GO:0045490">
    <property type="term" value="P:pectin catabolic process"/>
    <property type="evidence" value="ECO:0007669"/>
    <property type="project" value="TreeGrafter"/>
</dbReference>
<dbReference type="Pfam" id="PF01095">
    <property type="entry name" value="Pectinesterase"/>
    <property type="match status" value="1"/>
</dbReference>
<keyword evidence="4" id="KW-0378">Hydrolase</keyword>
<comment type="pathway">
    <text evidence="1">Glycan metabolism; pectin degradation; 2-dehydro-3-deoxy-D-gluconate from pectin: step 1/5.</text>
</comment>
<evidence type="ECO:0000256" key="1">
    <source>
        <dbReference type="ARBA" id="ARBA00005184"/>
    </source>
</evidence>
<comment type="similarity">
    <text evidence="2">Belongs to the pectinesterase family.</text>
</comment>
<feature type="non-terminal residue" evidence="7">
    <location>
        <position position="1"/>
    </location>
</feature>
<proteinExistence type="inferred from homology"/>
<evidence type="ECO:0000256" key="3">
    <source>
        <dbReference type="ARBA" id="ARBA00013229"/>
    </source>
</evidence>
<dbReference type="EMBL" id="JBAMMX010000008">
    <property type="protein sequence ID" value="KAK6934582.1"/>
    <property type="molecule type" value="Genomic_DNA"/>
</dbReference>
<reference evidence="7 8" key="1">
    <citation type="submission" date="2023-12" db="EMBL/GenBank/DDBJ databases">
        <title>A high-quality genome assembly for Dillenia turbinata (Dilleniales).</title>
        <authorList>
            <person name="Chanderbali A."/>
        </authorList>
    </citation>
    <scope>NUCLEOTIDE SEQUENCE [LARGE SCALE GENOMIC DNA]</scope>
    <source>
        <strain evidence="7">LSX21</strain>
        <tissue evidence="7">Leaf</tissue>
    </source>
</reference>
<protein>
    <recommendedName>
        <fullName evidence="3">pectinesterase</fullName>
        <ecNumber evidence="3">3.1.1.11</ecNumber>
    </recommendedName>
</protein>
<dbReference type="InterPro" id="IPR012334">
    <property type="entry name" value="Pectin_lyas_fold"/>
</dbReference>
<evidence type="ECO:0000259" key="6">
    <source>
        <dbReference type="Pfam" id="PF01095"/>
    </source>
</evidence>
<dbReference type="PANTHER" id="PTHR31321">
    <property type="entry name" value="ACYL-COA THIOESTER HYDROLASE YBHC-RELATED"/>
    <property type="match status" value="1"/>
</dbReference>
<dbReference type="SUPFAM" id="SSF51126">
    <property type="entry name" value="Pectin lyase-like"/>
    <property type="match status" value="1"/>
</dbReference>
<evidence type="ECO:0000256" key="4">
    <source>
        <dbReference type="ARBA" id="ARBA00022801"/>
    </source>
</evidence>
<dbReference type="Proteomes" id="UP001370490">
    <property type="component" value="Unassembled WGS sequence"/>
</dbReference>